<gene>
    <name evidence="2" type="ORF">D0437_32140</name>
</gene>
<sequence>MYHALAKQNQFIYTNADALTAYNSSNILSPTDVSYFNLFINGVIQPLTMYTVEAGKLTLLSEQTPVLHSPITLQFITIYS</sequence>
<evidence type="ECO:0000313" key="2">
    <source>
        <dbReference type="EMBL" id="QDZ77799.1"/>
    </source>
</evidence>
<dbReference type="AlphaFoldDB" id="A0A9X7QNN5"/>
<protein>
    <submittedName>
        <fullName evidence="2">DUF4183 domain-containing protein</fullName>
    </submittedName>
</protein>
<name>A0A9X7QNN5_BACCE</name>
<evidence type="ECO:0000313" key="3">
    <source>
        <dbReference type="Proteomes" id="UP000321735"/>
    </source>
</evidence>
<accession>A0A9X7QNN5</accession>
<evidence type="ECO:0000259" key="1">
    <source>
        <dbReference type="Pfam" id="PF13799"/>
    </source>
</evidence>
<feature type="domain" description="DUF4183" evidence="1">
    <location>
        <begin position="10"/>
        <end position="75"/>
    </location>
</feature>
<dbReference type="Pfam" id="PF13799">
    <property type="entry name" value="DUF4183"/>
    <property type="match status" value="1"/>
</dbReference>
<dbReference type="Proteomes" id="UP000321735">
    <property type="component" value="Chromosome"/>
</dbReference>
<reference evidence="2 3" key="1">
    <citation type="journal article" date="2019" name="Ecotoxicol. Environ. Saf.">
        <title>Microbial characterization of heavy metal resistant bacterial strains isolated from an electroplating wastewater treatment plant.</title>
        <authorList>
            <person name="Cai X."/>
            <person name="Zheng X."/>
            <person name="Zhang D."/>
            <person name="Iqbal W."/>
            <person name="Liu C."/>
            <person name="Yang B."/>
            <person name="Zhao X."/>
            <person name="Lu X."/>
            <person name="Mao Y."/>
        </authorList>
    </citation>
    <scope>NUCLEOTIDE SEQUENCE [LARGE SCALE GENOMIC DNA]</scope>
    <source>
        <strain evidence="2 3">Co1-1</strain>
    </source>
</reference>
<proteinExistence type="predicted"/>
<dbReference type="InterPro" id="IPR025237">
    <property type="entry name" value="DUF4183"/>
</dbReference>
<organism evidence="2 3">
    <name type="scientific">Bacillus cereus</name>
    <dbReference type="NCBI Taxonomy" id="1396"/>
    <lineage>
        <taxon>Bacteria</taxon>
        <taxon>Bacillati</taxon>
        <taxon>Bacillota</taxon>
        <taxon>Bacilli</taxon>
        <taxon>Bacillales</taxon>
        <taxon>Bacillaceae</taxon>
        <taxon>Bacillus</taxon>
        <taxon>Bacillus cereus group</taxon>
    </lineage>
</organism>
<dbReference type="EMBL" id="CP031778">
    <property type="protein sequence ID" value="QDZ77799.1"/>
    <property type="molecule type" value="Genomic_DNA"/>
</dbReference>